<dbReference type="OrthoDB" id="8410831at2"/>
<sequence>MAKTPTKAKLLPDANDIAGQMMIAERVLIVSAPAGPRRRANISFGSEPIELRLADLGDDPEATLEQLRADPFLKIDGRFEERPAEPADLPAGEPAPAT</sequence>
<name>A0A2U2DFT2_9HYPH</name>
<keyword evidence="3" id="KW-1185">Reference proteome</keyword>
<dbReference type="RefSeq" id="WP_109462396.1">
    <property type="nucleotide sequence ID" value="NZ_QFBC01000034.1"/>
</dbReference>
<evidence type="ECO:0000313" key="2">
    <source>
        <dbReference type="EMBL" id="PWE52150.1"/>
    </source>
</evidence>
<reference evidence="2 3" key="1">
    <citation type="submission" date="2018-05" db="EMBL/GenBank/DDBJ databases">
        <title>The draft genome of strain NS-104.</title>
        <authorList>
            <person name="Hang P."/>
            <person name="Jiang J."/>
        </authorList>
    </citation>
    <scope>NUCLEOTIDE SEQUENCE [LARGE SCALE GENOMIC DNA]</scope>
    <source>
        <strain evidence="2 3">NS-104</strain>
    </source>
</reference>
<evidence type="ECO:0008006" key="4">
    <source>
        <dbReference type="Google" id="ProtNLM"/>
    </source>
</evidence>
<protein>
    <recommendedName>
        <fullName evidence="4">Mu-like prophage FluMu N-terminal domain-containing protein</fullName>
    </recommendedName>
</protein>
<evidence type="ECO:0000313" key="3">
    <source>
        <dbReference type="Proteomes" id="UP000245252"/>
    </source>
</evidence>
<feature type="region of interest" description="Disordered" evidence="1">
    <location>
        <begin position="77"/>
        <end position="98"/>
    </location>
</feature>
<comment type="caution">
    <text evidence="2">The sequence shown here is derived from an EMBL/GenBank/DDBJ whole genome shotgun (WGS) entry which is preliminary data.</text>
</comment>
<dbReference type="Proteomes" id="UP000245252">
    <property type="component" value="Unassembled WGS sequence"/>
</dbReference>
<gene>
    <name evidence="2" type="ORF">DEM27_32645</name>
</gene>
<dbReference type="AlphaFoldDB" id="A0A2U2DFT2"/>
<proteinExistence type="predicted"/>
<dbReference type="EMBL" id="QFBC01000034">
    <property type="protein sequence ID" value="PWE52150.1"/>
    <property type="molecule type" value="Genomic_DNA"/>
</dbReference>
<organism evidence="2 3">
    <name type="scientific">Metarhizobium album</name>
    <dbReference type="NCBI Taxonomy" id="2182425"/>
    <lineage>
        <taxon>Bacteria</taxon>
        <taxon>Pseudomonadati</taxon>
        <taxon>Pseudomonadota</taxon>
        <taxon>Alphaproteobacteria</taxon>
        <taxon>Hyphomicrobiales</taxon>
        <taxon>Rhizobiaceae</taxon>
        <taxon>Metarhizobium</taxon>
    </lineage>
</organism>
<evidence type="ECO:0000256" key="1">
    <source>
        <dbReference type="SAM" id="MobiDB-lite"/>
    </source>
</evidence>
<accession>A0A2U2DFT2</accession>